<evidence type="ECO:0000256" key="8">
    <source>
        <dbReference type="ARBA" id="ARBA00075914"/>
    </source>
</evidence>
<sequence length="333" mass="38105">MFQRYKNLCLASNIQSRYKSLLSKIEMKEKQNLLFEKEKKQQRMTIGRIEKIEVKYQSPVEEITLIMNKCISTPTDCARHISEGLSKVSALALVDGSPWDMNKPLTSDCKLKLLNLLSPENKVVNAAFWRTCSFILGAVIDMAFKPDIKIHLHSFPIPIIKSGSFIYDVYLDLINWKPTDQEMRALSAQFIKLVNQELPIERIDTTESIALDIFQNNPIKLTQIPEIVKSNNNKITLYRIGNHIDISKGPMIGNTSLVGRCTITAVHEVPDKEKLYRFQGIALPKGILLNQFAYGLLENRAKKLNTTTWSILSETNYEEESLPESFTEMYSRN</sequence>
<evidence type="ECO:0000256" key="7">
    <source>
        <dbReference type="ARBA" id="ARBA00071662"/>
    </source>
</evidence>
<evidence type="ECO:0000256" key="3">
    <source>
        <dbReference type="ARBA" id="ARBA00022980"/>
    </source>
</evidence>
<dbReference type="GO" id="GO:1990904">
    <property type="term" value="C:ribonucleoprotein complex"/>
    <property type="evidence" value="ECO:0007669"/>
    <property type="project" value="UniProtKB-KW"/>
</dbReference>
<dbReference type="InterPro" id="IPR012675">
    <property type="entry name" value="Beta-grasp_dom_sf"/>
</dbReference>
<evidence type="ECO:0000259" key="9">
    <source>
        <dbReference type="Pfam" id="PF02824"/>
    </source>
</evidence>
<keyword evidence="4" id="KW-0496">Mitochondrion</keyword>
<evidence type="ECO:0000313" key="11">
    <source>
        <dbReference type="Proteomes" id="UP000242457"/>
    </source>
</evidence>
<dbReference type="STRING" id="94128.A0A2A3EJG5"/>
<dbReference type="GO" id="GO:0006435">
    <property type="term" value="P:threonyl-tRNA aminoacylation"/>
    <property type="evidence" value="ECO:0007669"/>
    <property type="project" value="TreeGrafter"/>
</dbReference>
<evidence type="ECO:0000256" key="6">
    <source>
        <dbReference type="ARBA" id="ARBA00061231"/>
    </source>
</evidence>
<dbReference type="GO" id="GO:0004829">
    <property type="term" value="F:threonine-tRNA ligase activity"/>
    <property type="evidence" value="ECO:0007669"/>
    <property type="project" value="TreeGrafter"/>
</dbReference>
<reference evidence="10 11" key="1">
    <citation type="submission" date="2014-07" db="EMBL/GenBank/DDBJ databases">
        <title>Genomic and transcriptomic analysis on Apis cerana provide comprehensive insights into honey bee biology.</title>
        <authorList>
            <person name="Diao Q."/>
            <person name="Sun L."/>
            <person name="Zheng H."/>
            <person name="Zheng H."/>
            <person name="Xu S."/>
            <person name="Wang S."/>
            <person name="Zeng Z."/>
            <person name="Hu F."/>
            <person name="Su S."/>
            <person name="Wu J."/>
        </authorList>
    </citation>
    <scope>NUCLEOTIDE SEQUENCE [LARGE SCALE GENOMIC DNA]</scope>
    <source>
        <tissue evidence="10">Pupae without intestine</tissue>
    </source>
</reference>
<dbReference type="SUPFAM" id="SSF81271">
    <property type="entry name" value="TGS-like"/>
    <property type="match status" value="1"/>
</dbReference>
<dbReference type="Proteomes" id="UP000242457">
    <property type="component" value="Unassembled WGS sequence"/>
</dbReference>
<keyword evidence="2" id="KW-0648">Protein biosynthesis</keyword>
<keyword evidence="3 10" id="KW-0689">Ribosomal protein</keyword>
<evidence type="ECO:0000256" key="1">
    <source>
        <dbReference type="ARBA" id="ARBA00004173"/>
    </source>
</evidence>
<keyword evidence="5" id="KW-0687">Ribonucleoprotein</keyword>
<keyword evidence="11" id="KW-1185">Reference proteome</keyword>
<dbReference type="PANTHER" id="PTHR11451:SF44">
    <property type="entry name" value="THREONINE--TRNA LIGASE, CHLOROPLASTIC_MITOCHONDRIAL 2"/>
    <property type="match status" value="1"/>
</dbReference>
<evidence type="ECO:0000256" key="2">
    <source>
        <dbReference type="ARBA" id="ARBA00022917"/>
    </source>
</evidence>
<dbReference type="InterPro" id="IPR018163">
    <property type="entry name" value="Thr/Ala-tRNA-synth_IIc_edit"/>
</dbReference>
<dbReference type="Gene3D" id="3.10.20.30">
    <property type="match status" value="1"/>
</dbReference>
<protein>
    <recommendedName>
        <fullName evidence="7">Large ribosomal subunit protein mL39</fullName>
    </recommendedName>
    <alternativeName>
        <fullName evidence="8">39S ribosomal protein L39, mitochondrial</fullName>
    </alternativeName>
</protein>
<comment type="subcellular location">
    <subcellularLocation>
        <location evidence="1">Mitochondrion</location>
    </subcellularLocation>
</comment>
<dbReference type="AlphaFoldDB" id="A0A2A3EJG5"/>
<dbReference type="SUPFAM" id="SSF55186">
    <property type="entry name" value="ThrRS/AlaRS common domain"/>
    <property type="match status" value="1"/>
</dbReference>
<evidence type="ECO:0000256" key="4">
    <source>
        <dbReference type="ARBA" id="ARBA00023128"/>
    </source>
</evidence>
<dbReference type="Pfam" id="PF02824">
    <property type="entry name" value="TGS"/>
    <property type="match status" value="1"/>
</dbReference>
<name>A0A2A3EJG5_APICC</name>
<evidence type="ECO:0000256" key="5">
    <source>
        <dbReference type="ARBA" id="ARBA00023274"/>
    </source>
</evidence>
<dbReference type="GO" id="GO:0005739">
    <property type="term" value="C:mitochondrion"/>
    <property type="evidence" value="ECO:0007669"/>
    <property type="project" value="UniProtKB-SubCell"/>
</dbReference>
<dbReference type="InterPro" id="IPR004095">
    <property type="entry name" value="TGS"/>
</dbReference>
<feature type="domain" description="TGS" evidence="9">
    <location>
        <begin position="72"/>
        <end position="114"/>
    </location>
</feature>
<comment type="similarity">
    <text evidence="6">Belongs to the mitochondrion-specific ribosomal protein mL39 family.</text>
</comment>
<dbReference type="EMBL" id="KZ288226">
    <property type="protein sequence ID" value="PBC31877.1"/>
    <property type="molecule type" value="Genomic_DNA"/>
</dbReference>
<organism evidence="10 11">
    <name type="scientific">Apis cerana cerana</name>
    <name type="common">Oriental honeybee</name>
    <dbReference type="NCBI Taxonomy" id="94128"/>
    <lineage>
        <taxon>Eukaryota</taxon>
        <taxon>Metazoa</taxon>
        <taxon>Ecdysozoa</taxon>
        <taxon>Arthropoda</taxon>
        <taxon>Hexapoda</taxon>
        <taxon>Insecta</taxon>
        <taxon>Pterygota</taxon>
        <taxon>Neoptera</taxon>
        <taxon>Endopterygota</taxon>
        <taxon>Hymenoptera</taxon>
        <taxon>Apocrita</taxon>
        <taxon>Aculeata</taxon>
        <taxon>Apoidea</taxon>
        <taxon>Anthophila</taxon>
        <taxon>Apidae</taxon>
        <taxon>Apis</taxon>
    </lineage>
</organism>
<dbReference type="CDD" id="cd01667">
    <property type="entry name" value="TGS_ThrRS"/>
    <property type="match status" value="1"/>
</dbReference>
<accession>A0A2A3EJG5</accession>
<dbReference type="GO" id="GO:0005840">
    <property type="term" value="C:ribosome"/>
    <property type="evidence" value="ECO:0007669"/>
    <property type="project" value="UniProtKB-KW"/>
</dbReference>
<dbReference type="PANTHER" id="PTHR11451">
    <property type="entry name" value="THREONINE-TRNA LIGASE"/>
    <property type="match status" value="1"/>
</dbReference>
<dbReference type="InterPro" id="IPR012676">
    <property type="entry name" value="TGS-like"/>
</dbReference>
<gene>
    <name evidence="10" type="ORF">APICC_05646</name>
</gene>
<proteinExistence type="inferred from homology"/>
<dbReference type="Gene3D" id="3.30.980.10">
    <property type="entry name" value="Threonyl-trna Synthetase, Chain A, domain 2"/>
    <property type="match status" value="1"/>
</dbReference>
<evidence type="ECO:0000313" key="10">
    <source>
        <dbReference type="EMBL" id="PBC31877.1"/>
    </source>
</evidence>
<dbReference type="OrthoDB" id="5870821at2759"/>
<dbReference type="GO" id="GO:0000166">
    <property type="term" value="F:nucleotide binding"/>
    <property type="evidence" value="ECO:0007669"/>
    <property type="project" value="InterPro"/>
</dbReference>
<dbReference type="FunFam" id="3.30.980.10:FF:000006">
    <property type="entry name" value="39S ribosomal protein L39, mitochondrial"/>
    <property type="match status" value="1"/>
</dbReference>